<sequence>MFISTYQISLMTKNTIGGNSYTGSSLTLMLVMLIFIISSFYNSIFTTISNRYFSAI</sequence>
<evidence type="ECO:0000313" key="2">
    <source>
        <dbReference type="EMBL" id="RIA81080.1"/>
    </source>
</evidence>
<protein>
    <submittedName>
        <fullName evidence="2">Uncharacterized protein</fullName>
    </submittedName>
</protein>
<proteinExistence type="predicted"/>
<reference evidence="2 3" key="1">
    <citation type="submission" date="2018-06" db="EMBL/GenBank/DDBJ databases">
        <title>Comparative genomics reveals the genomic features of Rhizophagus irregularis, R. cerebriforme, R. diaphanum and Gigaspora rosea, and their symbiotic lifestyle signature.</title>
        <authorList>
            <person name="Morin E."/>
            <person name="San Clemente H."/>
            <person name="Chen E.C.H."/>
            <person name="De La Providencia I."/>
            <person name="Hainaut M."/>
            <person name="Kuo A."/>
            <person name="Kohler A."/>
            <person name="Murat C."/>
            <person name="Tang N."/>
            <person name="Roy S."/>
            <person name="Loubradou J."/>
            <person name="Henrissat B."/>
            <person name="Grigoriev I.V."/>
            <person name="Corradi N."/>
            <person name="Roux C."/>
            <person name="Martin F.M."/>
        </authorList>
    </citation>
    <scope>NUCLEOTIDE SEQUENCE [LARGE SCALE GENOMIC DNA]</scope>
    <source>
        <strain evidence="2 3">DAOM 227022</strain>
    </source>
</reference>
<accession>A0A397S3U3</accession>
<feature type="transmembrane region" description="Helical" evidence="1">
    <location>
        <begin position="20"/>
        <end position="41"/>
    </location>
</feature>
<keyword evidence="1" id="KW-1133">Transmembrane helix</keyword>
<dbReference type="Proteomes" id="UP000265703">
    <property type="component" value="Unassembled WGS sequence"/>
</dbReference>
<comment type="caution">
    <text evidence="2">The sequence shown here is derived from an EMBL/GenBank/DDBJ whole genome shotgun (WGS) entry which is preliminary data.</text>
</comment>
<organism evidence="2 3">
    <name type="scientific">Glomus cerebriforme</name>
    <dbReference type="NCBI Taxonomy" id="658196"/>
    <lineage>
        <taxon>Eukaryota</taxon>
        <taxon>Fungi</taxon>
        <taxon>Fungi incertae sedis</taxon>
        <taxon>Mucoromycota</taxon>
        <taxon>Glomeromycotina</taxon>
        <taxon>Glomeromycetes</taxon>
        <taxon>Glomerales</taxon>
        <taxon>Glomeraceae</taxon>
        <taxon>Glomus</taxon>
    </lineage>
</organism>
<gene>
    <name evidence="2" type="ORF">C1645_791300</name>
</gene>
<keyword evidence="1" id="KW-0472">Membrane</keyword>
<evidence type="ECO:0000313" key="3">
    <source>
        <dbReference type="Proteomes" id="UP000265703"/>
    </source>
</evidence>
<name>A0A397S3U3_9GLOM</name>
<dbReference type="EMBL" id="QKYT01000850">
    <property type="protein sequence ID" value="RIA81080.1"/>
    <property type="molecule type" value="Genomic_DNA"/>
</dbReference>
<keyword evidence="1" id="KW-0812">Transmembrane</keyword>
<dbReference type="AlphaFoldDB" id="A0A397S3U3"/>
<keyword evidence="3" id="KW-1185">Reference proteome</keyword>
<evidence type="ECO:0000256" key="1">
    <source>
        <dbReference type="SAM" id="Phobius"/>
    </source>
</evidence>